<dbReference type="SMART" id="SM00388">
    <property type="entry name" value="HisKA"/>
    <property type="match status" value="1"/>
</dbReference>
<dbReference type="Pfam" id="PF00512">
    <property type="entry name" value="HisKA"/>
    <property type="match status" value="1"/>
</dbReference>
<dbReference type="SUPFAM" id="SSF47384">
    <property type="entry name" value="Homodimeric domain of signal transducing histidine kinase"/>
    <property type="match status" value="1"/>
</dbReference>
<evidence type="ECO:0000256" key="2">
    <source>
        <dbReference type="ARBA" id="ARBA00004370"/>
    </source>
</evidence>
<sequence length="429" mass="48868">MFKKLRNRLLLMNLSIISILMLISFSTIYIMTYNNIHEVIKQDLFRIADFNKSDRIVLPKFDLLGGSMPVPTEPQIADNNMNTKENDKLPKERIAAFVIETNKGFKLSSWLSFFSADDTFYTNALANVDKTEDAYGDFDLDGSTWAYMVQKRPSGYVISFLDMTTQKDVLDRLILTFIGVSVVMLFVIFFISSFLTERSVRPIKEAFDKQKQFISDASHELKTPLAVIHTNVDVLLSSTDESDKKWLKYIKSEVERMGHLTNDLLYLTQMDGAEDHQMMKSNFDISEKIEHILLGLEVVAFEKEIDLTYDILPGVEIYGNSEQLSQVAMILLDNAIKYTPSKGSIKIKLYRSTHHYTLEIENTGEGIPEGDLPKIFDRFYRGDKVRSRESGSYGLGLAIAKSITEQHGGKLSCESLPNEKTTFTLKLKS</sequence>
<proteinExistence type="predicted"/>
<dbReference type="Gene3D" id="3.30.565.10">
    <property type="entry name" value="Histidine kinase-like ATPase, C-terminal domain"/>
    <property type="match status" value="1"/>
</dbReference>
<evidence type="ECO:0000256" key="8">
    <source>
        <dbReference type="SAM" id="Phobius"/>
    </source>
</evidence>
<dbReference type="InterPro" id="IPR036097">
    <property type="entry name" value="HisK_dim/P_sf"/>
</dbReference>
<dbReference type="RefSeq" id="WP_281095429.1">
    <property type="nucleotide sequence ID" value="NZ_JARYZI010000013.1"/>
</dbReference>
<evidence type="ECO:0000256" key="7">
    <source>
        <dbReference type="ARBA" id="ARBA00023012"/>
    </source>
</evidence>
<reference evidence="10 11" key="1">
    <citation type="submission" date="2023-04" db="EMBL/GenBank/DDBJ databases">
        <title>Fusibacter bizertensis strain WBS, isolated from littoral bottom sediments of the Arctic seas - biochemical and genomic analysis.</title>
        <authorList>
            <person name="Brioukhanov A.L."/>
        </authorList>
    </citation>
    <scope>NUCLEOTIDE SEQUENCE [LARGE SCALE GENOMIC DNA]</scope>
    <source>
        <strain evidence="10 11">WBS</strain>
    </source>
</reference>
<protein>
    <recommendedName>
        <fullName evidence="3">histidine kinase</fullName>
        <ecNumber evidence="3">2.7.13.3</ecNumber>
    </recommendedName>
</protein>
<comment type="catalytic activity">
    <reaction evidence="1">
        <text>ATP + protein L-histidine = ADP + protein N-phospho-L-histidine.</text>
        <dbReference type="EC" id="2.7.13.3"/>
    </reaction>
</comment>
<feature type="domain" description="Histidine kinase" evidence="9">
    <location>
        <begin position="216"/>
        <end position="429"/>
    </location>
</feature>
<dbReference type="InterPro" id="IPR036890">
    <property type="entry name" value="HATPase_C_sf"/>
</dbReference>
<evidence type="ECO:0000256" key="6">
    <source>
        <dbReference type="ARBA" id="ARBA00022777"/>
    </source>
</evidence>
<evidence type="ECO:0000256" key="1">
    <source>
        <dbReference type="ARBA" id="ARBA00000085"/>
    </source>
</evidence>
<dbReference type="CDD" id="cd00075">
    <property type="entry name" value="HATPase"/>
    <property type="match status" value="1"/>
</dbReference>
<keyword evidence="6 10" id="KW-0418">Kinase</keyword>
<accession>A0ABT6NGK9</accession>
<dbReference type="CDD" id="cd00082">
    <property type="entry name" value="HisKA"/>
    <property type="match status" value="1"/>
</dbReference>
<keyword evidence="8" id="KW-0472">Membrane</keyword>
<evidence type="ECO:0000256" key="5">
    <source>
        <dbReference type="ARBA" id="ARBA00022679"/>
    </source>
</evidence>
<keyword evidence="8" id="KW-0812">Transmembrane</keyword>
<evidence type="ECO:0000313" key="10">
    <source>
        <dbReference type="EMBL" id="MDH8679532.1"/>
    </source>
</evidence>
<keyword evidence="11" id="KW-1185">Reference proteome</keyword>
<dbReference type="Pfam" id="PF02518">
    <property type="entry name" value="HATPase_c"/>
    <property type="match status" value="1"/>
</dbReference>
<dbReference type="EMBL" id="JARYZI010000013">
    <property type="protein sequence ID" value="MDH8679532.1"/>
    <property type="molecule type" value="Genomic_DNA"/>
</dbReference>
<dbReference type="Gene3D" id="1.10.287.130">
    <property type="match status" value="1"/>
</dbReference>
<dbReference type="PROSITE" id="PS50109">
    <property type="entry name" value="HIS_KIN"/>
    <property type="match status" value="1"/>
</dbReference>
<dbReference type="InterPro" id="IPR050351">
    <property type="entry name" value="BphY/WalK/GraS-like"/>
</dbReference>
<feature type="transmembrane region" description="Helical" evidence="8">
    <location>
        <begin position="9"/>
        <end position="31"/>
    </location>
</feature>
<feature type="transmembrane region" description="Helical" evidence="8">
    <location>
        <begin position="173"/>
        <end position="195"/>
    </location>
</feature>
<dbReference type="PANTHER" id="PTHR45453:SF1">
    <property type="entry name" value="PHOSPHATE REGULON SENSOR PROTEIN PHOR"/>
    <property type="match status" value="1"/>
</dbReference>
<keyword evidence="5" id="KW-0808">Transferase</keyword>
<keyword evidence="8" id="KW-1133">Transmembrane helix</keyword>
<dbReference type="EC" id="2.7.13.3" evidence="3"/>
<evidence type="ECO:0000259" key="9">
    <source>
        <dbReference type="PROSITE" id="PS50109"/>
    </source>
</evidence>
<keyword evidence="7" id="KW-0902">Two-component regulatory system</keyword>
<dbReference type="InterPro" id="IPR004358">
    <property type="entry name" value="Sig_transdc_His_kin-like_C"/>
</dbReference>
<evidence type="ECO:0000313" key="11">
    <source>
        <dbReference type="Proteomes" id="UP001158045"/>
    </source>
</evidence>
<dbReference type="PANTHER" id="PTHR45453">
    <property type="entry name" value="PHOSPHATE REGULON SENSOR PROTEIN PHOR"/>
    <property type="match status" value="1"/>
</dbReference>
<gene>
    <name evidence="10" type="ORF">QE109_15340</name>
</gene>
<dbReference type="InterPro" id="IPR003594">
    <property type="entry name" value="HATPase_dom"/>
</dbReference>
<organism evidence="10 11">
    <name type="scientific">Fusibacter bizertensis</name>
    <dbReference type="NCBI Taxonomy" id="1488331"/>
    <lineage>
        <taxon>Bacteria</taxon>
        <taxon>Bacillati</taxon>
        <taxon>Bacillota</taxon>
        <taxon>Clostridia</taxon>
        <taxon>Eubacteriales</taxon>
        <taxon>Eubacteriales Family XII. Incertae Sedis</taxon>
        <taxon>Fusibacter</taxon>
    </lineage>
</organism>
<name>A0ABT6NGK9_9FIRM</name>
<evidence type="ECO:0000256" key="4">
    <source>
        <dbReference type="ARBA" id="ARBA00022553"/>
    </source>
</evidence>
<dbReference type="InterPro" id="IPR003661">
    <property type="entry name" value="HisK_dim/P_dom"/>
</dbReference>
<dbReference type="GO" id="GO:0016301">
    <property type="term" value="F:kinase activity"/>
    <property type="evidence" value="ECO:0007669"/>
    <property type="project" value="UniProtKB-KW"/>
</dbReference>
<keyword evidence="4" id="KW-0597">Phosphoprotein</keyword>
<dbReference type="InterPro" id="IPR005467">
    <property type="entry name" value="His_kinase_dom"/>
</dbReference>
<comment type="caution">
    <text evidence="10">The sequence shown here is derived from an EMBL/GenBank/DDBJ whole genome shotgun (WGS) entry which is preliminary data.</text>
</comment>
<dbReference type="SMART" id="SM00387">
    <property type="entry name" value="HATPase_c"/>
    <property type="match status" value="1"/>
</dbReference>
<dbReference type="SUPFAM" id="SSF55874">
    <property type="entry name" value="ATPase domain of HSP90 chaperone/DNA topoisomerase II/histidine kinase"/>
    <property type="match status" value="1"/>
</dbReference>
<comment type="subcellular location">
    <subcellularLocation>
        <location evidence="2">Membrane</location>
    </subcellularLocation>
</comment>
<evidence type="ECO:0000256" key="3">
    <source>
        <dbReference type="ARBA" id="ARBA00012438"/>
    </source>
</evidence>
<dbReference type="Proteomes" id="UP001158045">
    <property type="component" value="Unassembled WGS sequence"/>
</dbReference>
<dbReference type="PRINTS" id="PR00344">
    <property type="entry name" value="BCTRLSENSOR"/>
</dbReference>